<organism evidence="3 4">
    <name type="scientific">Ephemerocybe angulata</name>
    <dbReference type="NCBI Taxonomy" id="980116"/>
    <lineage>
        <taxon>Eukaryota</taxon>
        <taxon>Fungi</taxon>
        <taxon>Dikarya</taxon>
        <taxon>Basidiomycota</taxon>
        <taxon>Agaricomycotina</taxon>
        <taxon>Agaricomycetes</taxon>
        <taxon>Agaricomycetidae</taxon>
        <taxon>Agaricales</taxon>
        <taxon>Agaricineae</taxon>
        <taxon>Psathyrellaceae</taxon>
        <taxon>Ephemerocybe</taxon>
    </lineage>
</organism>
<feature type="compositionally biased region" description="Polar residues" evidence="1">
    <location>
        <begin position="73"/>
        <end position="83"/>
    </location>
</feature>
<feature type="signal peptide" evidence="2">
    <location>
        <begin position="1"/>
        <end position="25"/>
    </location>
</feature>
<dbReference type="EMBL" id="JACGCI010000123">
    <property type="protein sequence ID" value="KAF6744408.1"/>
    <property type="molecule type" value="Genomic_DNA"/>
</dbReference>
<evidence type="ECO:0000313" key="4">
    <source>
        <dbReference type="Proteomes" id="UP000521943"/>
    </source>
</evidence>
<proteinExistence type="predicted"/>
<keyword evidence="4" id="KW-1185">Reference proteome</keyword>
<comment type="caution">
    <text evidence="3">The sequence shown here is derived from an EMBL/GenBank/DDBJ whole genome shotgun (WGS) entry which is preliminary data.</text>
</comment>
<dbReference type="AlphaFoldDB" id="A0A8H6LUJ7"/>
<protein>
    <submittedName>
        <fullName evidence="3">Uncharacterized protein</fullName>
    </submittedName>
</protein>
<sequence>MRPIVYITALLTLTFTTILASPASGRPLLAPRRLFSPMRVESLYARIGQSLDVLTNGSPAGALRRNAKPGGSVAQTVHTGGFM</sequence>
<evidence type="ECO:0000256" key="2">
    <source>
        <dbReference type="SAM" id="SignalP"/>
    </source>
</evidence>
<evidence type="ECO:0000256" key="1">
    <source>
        <dbReference type="SAM" id="MobiDB-lite"/>
    </source>
</evidence>
<name>A0A8H6LUJ7_9AGAR</name>
<keyword evidence="2" id="KW-0732">Signal</keyword>
<reference evidence="3 4" key="1">
    <citation type="submission" date="2020-07" db="EMBL/GenBank/DDBJ databases">
        <title>Comparative genomics of pyrophilous fungi reveals a link between fire events and developmental genes.</title>
        <authorList>
            <consortium name="DOE Joint Genome Institute"/>
            <person name="Steindorff A.S."/>
            <person name="Carver A."/>
            <person name="Calhoun S."/>
            <person name="Stillman K."/>
            <person name="Liu H."/>
            <person name="Lipzen A."/>
            <person name="Pangilinan J."/>
            <person name="Labutti K."/>
            <person name="Bruns T.D."/>
            <person name="Grigoriev I.V."/>
        </authorList>
    </citation>
    <scope>NUCLEOTIDE SEQUENCE [LARGE SCALE GENOMIC DNA]</scope>
    <source>
        <strain evidence="3 4">CBS 144469</strain>
    </source>
</reference>
<gene>
    <name evidence="3" type="ORF">DFP72DRAFT_929503</name>
</gene>
<evidence type="ECO:0000313" key="3">
    <source>
        <dbReference type="EMBL" id="KAF6744408.1"/>
    </source>
</evidence>
<accession>A0A8H6LUJ7</accession>
<feature type="chain" id="PRO_5034723667" evidence="2">
    <location>
        <begin position="26"/>
        <end position="83"/>
    </location>
</feature>
<dbReference type="Proteomes" id="UP000521943">
    <property type="component" value="Unassembled WGS sequence"/>
</dbReference>
<feature type="region of interest" description="Disordered" evidence="1">
    <location>
        <begin position="62"/>
        <end position="83"/>
    </location>
</feature>